<evidence type="ECO:0000313" key="4">
    <source>
        <dbReference type="Proteomes" id="UP000250266"/>
    </source>
</evidence>
<dbReference type="GO" id="GO:0008408">
    <property type="term" value="F:3'-5' exonuclease activity"/>
    <property type="evidence" value="ECO:0007669"/>
    <property type="project" value="InterPro"/>
</dbReference>
<dbReference type="Proteomes" id="UP000250266">
    <property type="component" value="Unassembled WGS sequence"/>
</dbReference>
<dbReference type="InterPro" id="IPR012337">
    <property type="entry name" value="RNaseH-like_sf"/>
</dbReference>
<dbReference type="AlphaFoldDB" id="A0A8E2EHS6"/>
<sequence length="298" mass="34226">MKDTIKTEVINTTEQIGSLVDWLVLRHASPAPYTPTMYIDLEGVDLCREGSLSIFTLLIDTGIPTRRVCLVDVHVLGAQAFNTTGTKATTLKDILQDEKIPKVFFDVRNDSDALFAHFGVALQGVEDVQLMESATRKTTASRKFLSGLTKCLEKNVAPLFGGGDLASWKLVKERGERLFKAEHGGSYEVFNQRPIPEEIISYCVGDVCYLPELWDRFRDRSNRWRDLKPEYKPHGPDRAMAPWSEDQNRTLDQWNYVPPPRDYFNEDFDPDDDWDDWDDRDDNDYEDWTRAPWQGPPS</sequence>
<dbReference type="SUPFAM" id="SSF53098">
    <property type="entry name" value="Ribonuclease H-like"/>
    <property type="match status" value="1"/>
</dbReference>
<organism evidence="3 4">
    <name type="scientific">Lepidopterella palustris CBS 459.81</name>
    <dbReference type="NCBI Taxonomy" id="1314670"/>
    <lineage>
        <taxon>Eukaryota</taxon>
        <taxon>Fungi</taxon>
        <taxon>Dikarya</taxon>
        <taxon>Ascomycota</taxon>
        <taxon>Pezizomycotina</taxon>
        <taxon>Dothideomycetes</taxon>
        <taxon>Pleosporomycetidae</taxon>
        <taxon>Mytilinidiales</taxon>
        <taxon>Argynnaceae</taxon>
        <taxon>Lepidopterella</taxon>
    </lineage>
</organism>
<feature type="region of interest" description="Disordered" evidence="1">
    <location>
        <begin position="255"/>
        <end position="298"/>
    </location>
</feature>
<proteinExistence type="predicted"/>
<evidence type="ECO:0000256" key="1">
    <source>
        <dbReference type="SAM" id="MobiDB-lite"/>
    </source>
</evidence>
<dbReference type="PANTHER" id="PTHR43040:SF1">
    <property type="entry name" value="RIBONUCLEASE D"/>
    <property type="match status" value="1"/>
</dbReference>
<protein>
    <recommendedName>
        <fullName evidence="2">3'-5' exonuclease domain-containing protein</fullName>
    </recommendedName>
</protein>
<dbReference type="GO" id="GO:0003676">
    <property type="term" value="F:nucleic acid binding"/>
    <property type="evidence" value="ECO:0007669"/>
    <property type="project" value="InterPro"/>
</dbReference>
<keyword evidence="4" id="KW-1185">Reference proteome</keyword>
<name>A0A8E2EHS6_9PEZI</name>
<evidence type="ECO:0000313" key="3">
    <source>
        <dbReference type="EMBL" id="OCK84041.1"/>
    </source>
</evidence>
<feature type="domain" description="3'-5' exonuclease" evidence="2">
    <location>
        <begin position="76"/>
        <end position="219"/>
    </location>
</feature>
<dbReference type="EMBL" id="KV744846">
    <property type="protein sequence ID" value="OCK84041.1"/>
    <property type="molecule type" value="Genomic_DNA"/>
</dbReference>
<dbReference type="InterPro" id="IPR002562">
    <property type="entry name" value="3'-5'_exonuclease_dom"/>
</dbReference>
<accession>A0A8E2EHS6</accession>
<dbReference type="InterPro" id="IPR036397">
    <property type="entry name" value="RNaseH_sf"/>
</dbReference>
<dbReference type="Pfam" id="PF01612">
    <property type="entry name" value="DNA_pol_A_exo1"/>
    <property type="match status" value="1"/>
</dbReference>
<dbReference type="GO" id="GO:0006139">
    <property type="term" value="P:nucleobase-containing compound metabolic process"/>
    <property type="evidence" value="ECO:0007669"/>
    <property type="project" value="InterPro"/>
</dbReference>
<gene>
    <name evidence="3" type="ORF">K432DRAFT_463483</name>
</gene>
<evidence type="ECO:0000259" key="2">
    <source>
        <dbReference type="Pfam" id="PF01612"/>
    </source>
</evidence>
<dbReference type="Gene3D" id="3.30.420.10">
    <property type="entry name" value="Ribonuclease H-like superfamily/Ribonuclease H"/>
    <property type="match status" value="1"/>
</dbReference>
<dbReference type="PANTHER" id="PTHR43040">
    <property type="entry name" value="RIBONUCLEASE D"/>
    <property type="match status" value="1"/>
</dbReference>
<dbReference type="OrthoDB" id="26838at2759"/>
<reference evidence="3 4" key="1">
    <citation type="journal article" date="2016" name="Nat. Commun.">
        <title>Ectomycorrhizal ecology is imprinted in the genome of the dominant symbiotic fungus Cenococcum geophilum.</title>
        <authorList>
            <consortium name="DOE Joint Genome Institute"/>
            <person name="Peter M."/>
            <person name="Kohler A."/>
            <person name="Ohm R.A."/>
            <person name="Kuo A."/>
            <person name="Krutzmann J."/>
            <person name="Morin E."/>
            <person name="Arend M."/>
            <person name="Barry K.W."/>
            <person name="Binder M."/>
            <person name="Choi C."/>
            <person name="Clum A."/>
            <person name="Copeland A."/>
            <person name="Grisel N."/>
            <person name="Haridas S."/>
            <person name="Kipfer T."/>
            <person name="LaButti K."/>
            <person name="Lindquist E."/>
            <person name="Lipzen A."/>
            <person name="Maire R."/>
            <person name="Meier B."/>
            <person name="Mihaltcheva S."/>
            <person name="Molinier V."/>
            <person name="Murat C."/>
            <person name="Poggeler S."/>
            <person name="Quandt C.A."/>
            <person name="Sperisen C."/>
            <person name="Tritt A."/>
            <person name="Tisserant E."/>
            <person name="Crous P.W."/>
            <person name="Henrissat B."/>
            <person name="Nehls U."/>
            <person name="Egli S."/>
            <person name="Spatafora J.W."/>
            <person name="Grigoriev I.V."/>
            <person name="Martin F.M."/>
        </authorList>
    </citation>
    <scope>NUCLEOTIDE SEQUENCE [LARGE SCALE GENOMIC DNA]</scope>
    <source>
        <strain evidence="3 4">CBS 459.81</strain>
    </source>
</reference>
<feature type="compositionally biased region" description="Acidic residues" evidence="1">
    <location>
        <begin position="265"/>
        <end position="286"/>
    </location>
</feature>